<dbReference type="AlphaFoldDB" id="A0A6J5BYM9"/>
<organism evidence="2 3">
    <name type="scientific">Paraburkholderia sediminicola</name>
    <dbReference type="NCBI Taxonomy" id="458836"/>
    <lineage>
        <taxon>Bacteria</taxon>
        <taxon>Pseudomonadati</taxon>
        <taxon>Pseudomonadota</taxon>
        <taxon>Betaproteobacteria</taxon>
        <taxon>Burkholderiales</taxon>
        <taxon>Burkholderiaceae</taxon>
        <taxon>Paraburkholderia</taxon>
    </lineage>
</organism>
<gene>
    <name evidence="2" type="ORF">LMG24238_04673</name>
</gene>
<sequence>MQLVNGANHPDTTDKSSAAYRYGGQHSGMGGRRHCIGANYYLKG</sequence>
<accession>A0A6J5BYM9</accession>
<keyword evidence="3" id="KW-1185">Reference proteome</keyword>
<proteinExistence type="predicted"/>
<reference evidence="2 3" key="1">
    <citation type="submission" date="2020-04" db="EMBL/GenBank/DDBJ databases">
        <authorList>
            <person name="De Canck E."/>
        </authorList>
    </citation>
    <scope>NUCLEOTIDE SEQUENCE [LARGE SCALE GENOMIC DNA]</scope>
    <source>
        <strain evidence="2 3">LMG 24238</strain>
    </source>
</reference>
<feature type="region of interest" description="Disordered" evidence="1">
    <location>
        <begin position="1"/>
        <end position="29"/>
    </location>
</feature>
<evidence type="ECO:0000256" key="1">
    <source>
        <dbReference type="SAM" id="MobiDB-lite"/>
    </source>
</evidence>
<evidence type="ECO:0000313" key="2">
    <source>
        <dbReference type="EMBL" id="CAB3718509.1"/>
    </source>
</evidence>
<name>A0A6J5BYM9_9BURK</name>
<protein>
    <submittedName>
        <fullName evidence="2">Uncharacterized protein</fullName>
    </submittedName>
</protein>
<dbReference type="EMBL" id="CADIKC010000007">
    <property type="protein sequence ID" value="CAB3718509.1"/>
    <property type="molecule type" value="Genomic_DNA"/>
</dbReference>
<dbReference type="Proteomes" id="UP000494255">
    <property type="component" value="Unassembled WGS sequence"/>
</dbReference>
<evidence type="ECO:0000313" key="3">
    <source>
        <dbReference type="Proteomes" id="UP000494255"/>
    </source>
</evidence>